<dbReference type="EMBL" id="BKCJ010357637">
    <property type="protein sequence ID" value="GFA02627.1"/>
    <property type="molecule type" value="Genomic_DNA"/>
</dbReference>
<sequence length="165" mass="17967">MYKPLKSHLKIALNVLRYLKGSQGKVSWECKKQYTLSKSSTQAEYKGSSGWIGVKEKSINKNKTNTPCIGLFTTLDGTLNEVTPVFVVKEVETPSVVDMTVENKKLSSMEDTTVLVSFSPLSMPVTTSAGNTSSNSSYDNVTGKPSGKKLNICNFFAPRGDGIDL</sequence>
<comment type="caution">
    <text evidence="1">The sequence shown here is derived from an EMBL/GenBank/DDBJ whole genome shotgun (WGS) entry which is preliminary data.</text>
</comment>
<proteinExistence type="predicted"/>
<protein>
    <submittedName>
        <fullName evidence="1">Uncharacterized protein</fullName>
    </submittedName>
</protein>
<evidence type="ECO:0000313" key="1">
    <source>
        <dbReference type="EMBL" id="GFA02627.1"/>
    </source>
</evidence>
<name>A0A699J0V8_TANCI</name>
<accession>A0A699J0V8</accession>
<dbReference type="AlphaFoldDB" id="A0A699J0V8"/>
<reference evidence="1" key="1">
    <citation type="journal article" date="2019" name="Sci. Rep.">
        <title>Draft genome of Tanacetum cinerariifolium, the natural source of mosquito coil.</title>
        <authorList>
            <person name="Yamashiro T."/>
            <person name="Shiraishi A."/>
            <person name="Satake H."/>
            <person name="Nakayama K."/>
        </authorList>
    </citation>
    <scope>NUCLEOTIDE SEQUENCE</scope>
</reference>
<gene>
    <name evidence="1" type="ORF">Tci_574599</name>
</gene>
<organism evidence="1">
    <name type="scientific">Tanacetum cinerariifolium</name>
    <name type="common">Dalmatian daisy</name>
    <name type="synonym">Chrysanthemum cinerariifolium</name>
    <dbReference type="NCBI Taxonomy" id="118510"/>
    <lineage>
        <taxon>Eukaryota</taxon>
        <taxon>Viridiplantae</taxon>
        <taxon>Streptophyta</taxon>
        <taxon>Embryophyta</taxon>
        <taxon>Tracheophyta</taxon>
        <taxon>Spermatophyta</taxon>
        <taxon>Magnoliopsida</taxon>
        <taxon>eudicotyledons</taxon>
        <taxon>Gunneridae</taxon>
        <taxon>Pentapetalae</taxon>
        <taxon>asterids</taxon>
        <taxon>campanulids</taxon>
        <taxon>Asterales</taxon>
        <taxon>Asteraceae</taxon>
        <taxon>Asteroideae</taxon>
        <taxon>Anthemideae</taxon>
        <taxon>Anthemidinae</taxon>
        <taxon>Tanacetum</taxon>
    </lineage>
</organism>